<dbReference type="Proteomes" id="UP001484535">
    <property type="component" value="Unassembled WGS sequence"/>
</dbReference>
<gene>
    <name evidence="1" type="ORF">ABDJ38_04200</name>
</gene>
<dbReference type="PANTHER" id="PTHR12526:SF600">
    <property type="entry name" value="GLYCOSYL TRANSFERASE GROUP 1"/>
    <property type="match status" value="1"/>
</dbReference>
<dbReference type="SUPFAM" id="SSF53756">
    <property type="entry name" value="UDP-Glycosyltransferase/glycogen phosphorylase"/>
    <property type="match status" value="1"/>
</dbReference>
<keyword evidence="2" id="KW-1185">Reference proteome</keyword>
<dbReference type="PANTHER" id="PTHR12526">
    <property type="entry name" value="GLYCOSYLTRANSFERASE"/>
    <property type="match status" value="1"/>
</dbReference>
<comment type="caution">
    <text evidence="1">The sequence shown here is derived from an EMBL/GenBank/DDBJ whole genome shotgun (WGS) entry which is preliminary data.</text>
</comment>
<organism evidence="1 2">
    <name type="scientific">Aurantiacibacter flavus</name>
    <dbReference type="NCBI Taxonomy" id="3145232"/>
    <lineage>
        <taxon>Bacteria</taxon>
        <taxon>Pseudomonadati</taxon>
        <taxon>Pseudomonadota</taxon>
        <taxon>Alphaproteobacteria</taxon>
        <taxon>Sphingomonadales</taxon>
        <taxon>Erythrobacteraceae</taxon>
        <taxon>Aurantiacibacter</taxon>
    </lineage>
</organism>
<name>A0ABV0CU20_9SPHN</name>
<dbReference type="RefSeq" id="WP_346783806.1">
    <property type="nucleotide sequence ID" value="NZ_JBDLBR010000001.1"/>
</dbReference>
<dbReference type="CDD" id="cd03801">
    <property type="entry name" value="GT4_PimA-like"/>
    <property type="match status" value="1"/>
</dbReference>
<dbReference type="NCBIfam" id="TIGR03087">
    <property type="entry name" value="stp1"/>
    <property type="match status" value="1"/>
</dbReference>
<evidence type="ECO:0000313" key="1">
    <source>
        <dbReference type="EMBL" id="MEN7536369.1"/>
    </source>
</evidence>
<proteinExistence type="predicted"/>
<dbReference type="Gene3D" id="3.40.50.2000">
    <property type="entry name" value="Glycogen Phosphorylase B"/>
    <property type="match status" value="2"/>
</dbReference>
<protein>
    <submittedName>
        <fullName evidence="1">TIGR03087 family PEP-CTERM/XrtA system glycosyltransferase</fullName>
    </submittedName>
</protein>
<sequence>MPGEILFLAHRTPFPPDRGDKIRSHNVLKALARLAPVHVGCLAETDADMAEEQELAGLAASYCMPRRAKALPVAGLEALVKGKPISLSAFASEGLHRWVRETLASRSIQTIYVFSGQMGQYVPQDWAGRLVIDFVDVDSAKFEAYAAKSGWPMRWVHAREGRLLRQHEAQLAARADRSLLVSEEEAALMRARCPSVANIGALRNGIDCTAYDPAEVRPHADLADTVGPHFVFSGQMDYAPNIDAVQRFARQIMPAILARQPAAQFHIVGRAPTPSVRNLASEPGTRVWGEVPDMRPFLAAASMVVAPLTIARGVQNKVLEAMAMARPVLASPEALTGIDGDPGEHFLRCENDADFVAQACALADDTARAERIGNAGRQLVFDRMSWPAMMAPLAAIVGLTPGPDRTARRDAA</sequence>
<accession>A0ABV0CU20</accession>
<evidence type="ECO:0000313" key="2">
    <source>
        <dbReference type="Proteomes" id="UP001484535"/>
    </source>
</evidence>
<dbReference type="EMBL" id="JBDLBR010000001">
    <property type="protein sequence ID" value="MEN7536369.1"/>
    <property type="molecule type" value="Genomic_DNA"/>
</dbReference>
<dbReference type="Pfam" id="PF13692">
    <property type="entry name" value="Glyco_trans_1_4"/>
    <property type="match status" value="1"/>
</dbReference>
<reference evidence="1 2" key="1">
    <citation type="submission" date="2024-05" db="EMBL/GenBank/DDBJ databases">
        <authorList>
            <person name="Park S."/>
        </authorList>
    </citation>
    <scope>NUCLEOTIDE SEQUENCE [LARGE SCALE GENOMIC DNA]</scope>
    <source>
        <strain evidence="1 2">DGU5</strain>
    </source>
</reference>
<dbReference type="InterPro" id="IPR017521">
    <property type="entry name" value="Sugar_tfrase_PEP-CTERM_Stp1"/>
</dbReference>